<dbReference type="PANTHER" id="PTHR10353">
    <property type="entry name" value="GLYCOSYL HYDROLASE"/>
    <property type="match status" value="1"/>
</dbReference>
<dbReference type="InterPro" id="IPR001360">
    <property type="entry name" value="Glyco_hydro_1"/>
</dbReference>
<feature type="active site" description="Nucleophile" evidence="4">
    <location>
        <position position="388"/>
    </location>
</feature>
<dbReference type="Proteomes" id="UP000078358">
    <property type="component" value="Unassembled WGS sequence"/>
</dbReference>
<dbReference type="AlphaFoldDB" id="A0A179CY79"/>
<evidence type="ECO:0000256" key="6">
    <source>
        <dbReference type="RuleBase" id="RU004468"/>
    </source>
</evidence>
<dbReference type="PATRIC" id="fig|1261658.3.peg.1589"/>
<dbReference type="PRINTS" id="PR00131">
    <property type="entry name" value="GLHYDRLASE1"/>
</dbReference>
<evidence type="ECO:0000313" key="8">
    <source>
        <dbReference type="Proteomes" id="UP000078358"/>
    </source>
</evidence>
<dbReference type="Gene3D" id="3.20.20.80">
    <property type="entry name" value="Glycosidases"/>
    <property type="match status" value="1"/>
</dbReference>
<proteinExistence type="inferred from homology"/>
<evidence type="ECO:0000256" key="5">
    <source>
        <dbReference type="RuleBase" id="RU003690"/>
    </source>
</evidence>
<protein>
    <submittedName>
        <fullName evidence="7">6-phospho-beta-glucosidase</fullName>
    </submittedName>
</protein>
<dbReference type="InterPro" id="IPR033132">
    <property type="entry name" value="GH_1_N_CS"/>
</dbReference>
<reference evidence="7 8" key="1">
    <citation type="submission" date="2014-01" db="EMBL/GenBank/DDBJ databases">
        <authorList>
            <person name="Zuccon D."/>
        </authorList>
    </citation>
    <scope>NUCLEOTIDE SEQUENCE [LARGE SCALE GENOMIC DNA]</scope>
    <source>
        <strain evidence="7 8">Y31</strain>
    </source>
</reference>
<dbReference type="EMBL" id="JACI01000002">
    <property type="protein sequence ID" value="OAQ14301.1"/>
    <property type="molecule type" value="Genomic_DNA"/>
</dbReference>
<gene>
    <name evidence="7" type="ORF">F480_07950</name>
</gene>
<evidence type="ECO:0000256" key="3">
    <source>
        <dbReference type="ARBA" id="ARBA00023295"/>
    </source>
</evidence>
<dbReference type="FunFam" id="3.20.20.80:FF:000004">
    <property type="entry name" value="Beta-glucosidase 6-phospho-beta-glucosidase"/>
    <property type="match status" value="1"/>
</dbReference>
<evidence type="ECO:0000256" key="2">
    <source>
        <dbReference type="ARBA" id="ARBA00022801"/>
    </source>
</evidence>
<dbReference type="Pfam" id="PF00232">
    <property type="entry name" value="Glyco_hydro_1"/>
    <property type="match status" value="1"/>
</dbReference>
<sequence>MSSLKPFPNHFLWGGATAANQIEGGFDLGGKGLSSADMVAYVPKAERGAHSASIEVSSQRIEDILAGKFQARFPKREGIDFYHTYKEDIALLAEMGFKMFRISLHWARIFPNGYDEQPNEEGLAFYDQVFDELLKHGIQPMVTLCHYEIPLGLVQKYNGFLDRAVVGHFVRYAETVFHRYKDKVKYWLTFNEINMVTMHSPYTGAGVILDRIPPAERENAKYQALHHQFIASSLATKALHEIIPDAKMGCMLARMLHYALTADPIDQRKAQWGNQQNLFYTDVHARGEYPKYMLRHWQENNVHIQKALGDDAILKQYPVDFISFSYYMSVCVTQHEDQGEKVGGNLIEGVKNPYLQASDWGWQIDPIGLRLTLNEMYDRYQKPLFIVENGLGAYDVVEDGKIHDSYRIDYLRAHIEQMQEAISDGVELWGYLEWGPIDLVSMSTSEMSKRYGFIYVDIDDDGNGSRQRLRKDSFFWYKKVIASNGADLA</sequence>
<dbReference type="PROSITE" id="PS00653">
    <property type="entry name" value="GLYCOSYL_HYDROL_F1_2"/>
    <property type="match status" value="1"/>
</dbReference>
<dbReference type="GO" id="GO:0005829">
    <property type="term" value="C:cytosol"/>
    <property type="evidence" value="ECO:0007669"/>
    <property type="project" value="TreeGrafter"/>
</dbReference>
<dbReference type="GO" id="GO:0008422">
    <property type="term" value="F:beta-glucosidase activity"/>
    <property type="evidence" value="ECO:0007669"/>
    <property type="project" value="TreeGrafter"/>
</dbReference>
<keyword evidence="2 6" id="KW-0378">Hydrolase</keyword>
<dbReference type="InterPro" id="IPR017853">
    <property type="entry name" value="GH"/>
</dbReference>
<dbReference type="GO" id="GO:0016052">
    <property type="term" value="P:carbohydrate catabolic process"/>
    <property type="evidence" value="ECO:0007669"/>
    <property type="project" value="TreeGrafter"/>
</dbReference>
<evidence type="ECO:0000256" key="4">
    <source>
        <dbReference type="PROSITE-ProRule" id="PRU10055"/>
    </source>
</evidence>
<name>A0A179CY79_BIBTR</name>
<comment type="similarity">
    <text evidence="1 5">Belongs to the glycosyl hydrolase 1 family.</text>
</comment>
<dbReference type="InterPro" id="IPR018120">
    <property type="entry name" value="Glyco_hydro_1_AS"/>
</dbReference>
<dbReference type="SUPFAM" id="SSF51445">
    <property type="entry name" value="(Trans)glycosidases"/>
    <property type="match status" value="1"/>
</dbReference>
<comment type="caution">
    <text evidence="7">The sequence shown here is derived from an EMBL/GenBank/DDBJ whole genome shotgun (WGS) entry which is preliminary data.</text>
</comment>
<dbReference type="RefSeq" id="WP_015433301.1">
    <property type="nucleotide sequence ID" value="NZ_JACI01000002.1"/>
</dbReference>
<dbReference type="PROSITE" id="PS00572">
    <property type="entry name" value="GLYCOSYL_HYDROL_F1_1"/>
    <property type="match status" value="1"/>
</dbReference>
<keyword evidence="3 6" id="KW-0326">Glycosidase</keyword>
<accession>A0A179CY79</accession>
<organism evidence="7 8">
    <name type="scientific">Bibersteinia trehalosi Y31</name>
    <dbReference type="NCBI Taxonomy" id="1261658"/>
    <lineage>
        <taxon>Bacteria</taxon>
        <taxon>Pseudomonadati</taxon>
        <taxon>Pseudomonadota</taxon>
        <taxon>Gammaproteobacteria</taxon>
        <taxon>Pasteurellales</taxon>
        <taxon>Pasteurellaceae</taxon>
        <taxon>Bibersteinia</taxon>
    </lineage>
</organism>
<evidence type="ECO:0000256" key="1">
    <source>
        <dbReference type="ARBA" id="ARBA00010838"/>
    </source>
</evidence>
<evidence type="ECO:0000313" key="7">
    <source>
        <dbReference type="EMBL" id="OAQ14301.1"/>
    </source>
</evidence>
<dbReference type="PANTHER" id="PTHR10353:SF122">
    <property type="entry name" value="6-PHOSPHO-BETA-GLUCOSIDASE ASCB-RELATED"/>
    <property type="match status" value="1"/>
</dbReference>